<evidence type="ECO:0000313" key="2">
    <source>
        <dbReference type="EMBL" id="MDA0164803.1"/>
    </source>
</evidence>
<evidence type="ECO:0000259" key="1">
    <source>
        <dbReference type="Pfam" id="PF00266"/>
    </source>
</evidence>
<proteinExistence type="predicted"/>
<dbReference type="Gene3D" id="3.90.1150.10">
    <property type="entry name" value="Aspartate Aminotransferase, domain 1"/>
    <property type="match status" value="1"/>
</dbReference>
<accession>A0A9X3S9B5</accession>
<dbReference type="Pfam" id="PF00266">
    <property type="entry name" value="Aminotran_5"/>
    <property type="match status" value="1"/>
</dbReference>
<dbReference type="InterPro" id="IPR015421">
    <property type="entry name" value="PyrdxlP-dep_Trfase_major"/>
</dbReference>
<comment type="caution">
    <text evidence="2">The sequence shown here is derived from an EMBL/GenBank/DDBJ whole genome shotgun (WGS) entry which is preliminary data.</text>
</comment>
<gene>
    <name evidence="2" type="ORF">OM076_31330</name>
</gene>
<protein>
    <submittedName>
        <fullName evidence="2">Aminotransferase class V-fold PLP-dependent enzyme</fullName>
    </submittedName>
</protein>
<feature type="domain" description="Aminotransferase class V" evidence="1">
    <location>
        <begin position="32"/>
        <end position="295"/>
    </location>
</feature>
<dbReference type="Proteomes" id="UP001149140">
    <property type="component" value="Unassembled WGS sequence"/>
</dbReference>
<dbReference type="PANTHER" id="PTHR43586">
    <property type="entry name" value="CYSTEINE DESULFURASE"/>
    <property type="match status" value="1"/>
</dbReference>
<name>A0A9X3S9B5_9ACTN</name>
<organism evidence="2 3">
    <name type="scientific">Solirubrobacter ginsenosidimutans</name>
    <dbReference type="NCBI Taxonomy" id="490573"/>
    <lineage>
        <taxon>Bacteria</taxon>
        <taxon>Bacillati</taxon>
        <taxon>Actinomycetota</taxon>
        <taxon>Thermoleophilia</taxon>
        <taxon>Solirubrobacterales</taxon>
        <taxon>Solirubrobacteraceae</taxon>
        <taxon>Solirubrobacter</taxon>
    </lineage>
</organism>
<dbReference type="RefSeq" id="WP_270044054.1">
    <property type="nucleotide sequence ID" value="NZ_JAPDOD010000038.1"/>
</dbReference>
<keyword evidence="3" id="KW-1185">Reference proteome</keyword>
<keyword evidence="2" id="KW-0032">Aminotransferase</keyword>
<dbReference type="InterPro" id="IPR015424">
    <property type="entry name" value="PyrdxlP-dep_Trfase"/>
</dbReference>
<sequence>MTGIRERSVAEAQALWHAETIYLNTASFGLPPDPVWDALQQAQGDWRAGRVSWEHWTAVTGRARAQYATLVGADVDRVAVGSTVSGLIAQVAAALPAGSRVLSTEPEFVSLLFPFLAQEGRGVTVEVVPVDRLAEAIDATTDVVAVSAVQSSTGEVAALDDIAAAAAHHGAMTVVDATHAIGWLPLDASRFDAVACACYKWLMCPRGTAFLVLSERLSETMTPHQAGWFAANDPLTDQFGPPLRLPETARRFDTSPAWFSWVGTEPALALINEIGVGAIHDHDLALANRFRAGLGLEPSNSAIVSTAFEGATDKLARAGIMAAARAGKLRASFHLYNTEADVDAALSALLEPGQA</sequence>
<dbReference type="AlphaFoldDB" id="A0A9X3S9B5"/>
<reference evidence="2" key="1">
    <citation type="submission" date="2022-10" db="EMBL/GenBank/DDBJ databases">
        <title>The WGS of Solirubrobacter ginsenosidimutans DSM 21036.</title>
        <authorList>
            <person name="Jiang Z."/>
        </authorList>
    </citation>
    <scope>NUCLEOTIDE SEQUENCE</scope>
    <source>
        <strain evidence="2">DSM 21036</strain>
    </source>
</reference>
<evidence type="ECO:0000313" key="3">
    <source>
        <dbReference type="Proteomes" id="UP001149140"/>
    </source>
</evidence>
<dbReference type="EMBL" id="JAPDOD010000038">
    <property type="protein sequence ID" value="MDA0164803.1"/>
    <property type="molecule type" value="Genomic_DNA"/>
</dbReference>
<dbReference type="Gene3D" id="3.40.640.10">
    <property type="entry name" value="Type I PLP-dependent aspartate aminotransferase-like (Major domain)"/>
    <property type="match status" value="1"/>
</dbReference>
<dbReference type="PANTHER" id="PTHR43586:SF21">
    <property type="entry name" value="PYRIDOXAL PHOSPHATE (PLP)-DEPENDENT ASPARTATE AMINOTRANSFERASE SUPERFAMILY"/>
    <property type="match status" value="1"/>
</dbReference>
<dbReference type="InterPro" id="IPR015422">
    <property type="entry name" value="PyrdxlP-dep_Trfase_small"/>
</dbReference>
<dbReference type="SUPFAM" id="SSF53383">
    <property type="entry name" value="PLP-dependent transferases"/>
    <property type="match status" value="1"/>
</dbReference>
<keyword evidence="2" id="KW-0808">Transferase</keyword>
<dbReference type="GO" id="GO:0008483">
    <property type="term" value="F:transaminase activity"/>
    <property type="evidence" value="ECO:0007669"/>
    <property type="project" value="UniProtKB-KW"/>
</dbReference>
<dbReference type="InterPro" id="IPR000192">
    <property type="entry name" value="Aminotrans_V_dom"/>
</dbReference>